<evidence type="ECO:0000259" key="7">
    <source>
        <dbReference type="Pfam" id="PF00329"/>
    </source>
</evidence>
<evidence type="ECO:0000256" key="5">
    <source>
        <dbReference type="RuleBase" id="RU003582"/>
    </source>
</evidence>
<dbReference type="STRING" id="927083.DB32_005273"/>
<dbReference type="AlphaFoldDB" id="A0A0F6SG59"/>
<evidence type="ECO:0000256" key="4">
    <source>
        <dbReference type="RuleBase" id="RU003456"/>
    </source>
</evidence>
<evidence type="ECO:0000313" key="8">
    <source>
        <dbReference type="EMBL" id="AKF08124.1"/>
    </source>
</evidence>
<feature type="domain" description="NADH:ubiquinone oxidoreductase 30kDa subunit" evidence="7">
    <location>
        <begin position="30"/>
        <end position="152"/>
    </location>
</feature>
<keyword evidence="3 4" id="KW-0520">NAD</keyword>
<keyword evidence="3 4" id="KW-1278">Translocase</keyword>
<dbReference type="PANTHER" id="PTHR10884:SF14">
    <property type="entry name" value="NADH DEHYDROGENASE [UBIQUINONE] IRON-SULFUR PROTEIN 3, MITOCHONDRIAL"/>
    <property type="match status" value="1"/>
</dbReference>
<comment type="function">
    <text evidence="3">NDH-1 shuttles electrons from NADH, via FMN and iron-sulfur (Fe-S) centers, to quinones in the respiratory chain. The immediate electron acceptor for the enzyme in this species is believed to be ubiquinone. Couples the redox reaction to proton translocation (for every two electrons transferred, four hydrogen ions are translocated across the cytoplasmic membrane), and thus conserves the redox energy in a proton gradient.</text>
</comment>
<dbReference type="Gene3D" id="3.30.460.80">
    <property type="entry name" value="NADH:ubiquinone oxidoreductase, 30kDa subunit"/>
    <property type="match status" value="1"/>
</dbReference>
<keyword evidence="2 3" id="KW-0813">Transport</keyword>
<keyword evidence="3" id="KW-1003">Cell membrane</keyword>
<comment type="subcellular location">
    <subcellularLocation>
        <location evidence="3">Cell membrane</location>
        <topology evidence="3">Peripheral membrane protein</topology>
        <orientation evidence="3">Cytoplasmic side</orientation>
    </subcellularLocation>
</comment>
<proteinExistence type="inferred from homology"/>
<dbReference type="RefSeq" id="WP_075097626.1">
    <property type="nucleotide sequence ID" value="NZ_CP011125.1"/>
</dbReference>
<dbReference type="InterPro" id="IPR001268">
    <property type="entry name" value="NADH_UbQ_OxRdtase_30kDa_su"/>
</dbReference>
<keyword evidence="9" id="KW-1185">Reference proteome</keyword>
<gene>
    <name evidence="3" type="primary">nuoC</name>
    <name evidence="8" type="ORF">DB32_005273</name>
</gene>
<evidence type="ECO:0000256" key="3">
    <source>
        <dbReference type="HAMAP-Rule" id="MF_01357"/>
    </source>
</evidence>
<dbReference type="InterPro" id="IPR020396">
    <property type="entry name" value="NADH_UbQ_OxRdtase_CS"/>
</dbReference>
<name>A0A0F6SG59_9BACT</name>
<evidence type="ECO:0000313" key="9">
    <source>
        <dbReference type="Proteomes" id="UP000034883"/>
    </source>
</evidence>
<dbReference type="InterPro" id="IPR010218">
    <property type="entry name" value="NADH_DH_suC"/>
</dbReference>
<dbReference type="GO" id="GO:0008137">
    <property type="term" value="F:NADH dehydrogenase (ubiquinone) activity"/>
    <property type="evidence" value="ECO:0007669"/>
    <property type="project" value="InterPro"/>
</dbReference>
<dbReference type="Pfam" id="PF00329">
    <property type="entry name" value="Complex1_30kDa"/>
    <property type="match status" value="1"/>
</dbReference>
<organism evidence="8 9">
    <name type="scientific">Sandaracinus amylolyticus</name>
    <dbReference type="NCBI Taxonomy" id="927083"/>
    <lineage>
        <taxon>Bacteria</taxon>
        <taxon>Pseudomonadati</taxon>
        <taxon>Myxococcota</taxon>
        <taxon>Polyangia</taxon>
        <taxon>Polyangiales</taxon>
        <taxon>Sandaracinaceae</taxon>
        <taxon>Sandaracinus</taxon>
    </lineage>
</organism>
<dbReference type="NCBIfam" id="TIGR01961">
    <property type="entry name" value="NuoC_fam"/>
    <property type="match status" value="1"/>
</dbReference>
<keyword evidence="3 8" id="KW-0830">Ubiquinone</keyword>
<accession>A0A0F6SG59</accession>
<dbReference type="GO" id="GO:0005886">
    <property type="term" value="C:plasma membrane"/>
    <property type="evidence" value="ECO:0007669"/>
    <property type="project" value="UniProtKB-SubCell"/>
</dbReference>
<dbReference type="OrthoDB" id="9803286at2"/>
<feature type="region of interest" description="Disordered" evidence="6">
    <location>
        <begin position="195"/>
        <end position="227"/>
    </location>
</feature>
<sequence>MSKKVLERLTAQFGDRILATSSHFGDDEAVVAPKDWLEVARFLRDDPECDMNHFVDVTCVDYPMREDLPRFDVLLFVRSLAKKHRVRIKTRVDEGGSVASLVPVWIGANWGEREAWDMFGVVFEGHPDPRRILMYDEFVGHPLRKDYPIEKTQPLVPYRDVEDIDKLPPFGPDEGQPWSRIDWQARIEGSDFQVSPAIGEQQGQRPALSKGIEYTELDDEAARTATE</sequence>
<keyword evidence="3" id="KW-0472">Membrane</keyword>
<dbReference type="EMBL" id="CP011125">
    <property type="protein sequence ID" value="AKF08124.1"/>
    <property type="molecule type" value="Genomic_DNA"/>
</dbReference>
<comment type="catalytic activity">
    <reaction evidence="3 5">
        <text>a quinone + NADH + 5 H(+)(in) = a quinol + NAD(+) + 4 H(+)(out)</text>
        <dbReference type="Rhea" id="RHEA:57888"/>
        <dbReference type="ChEBI" id="CHEBI:15378"/>
        <dbReference type="ChEBI" id="CHEBI:24646"/>
        <dbReference type="ChEBI" id="CHEBI:57540"/>
        <dbReference type="ChEBI" id="CHEBI:57945"/>
        <dbReference type="ChEBI" id="CHEBI:132124"/>
    </reaction>
</comment>
<dbReference type="InterPro" id="IPR037232">
    <property type="entry name" value="NADH_quin_OxRdtase_su_C/D-like"/>
</dbReference>
<keyword evidence="3 5" id="KW-0874">Quinone</keyword>
<dbReference type="SUPFAM" id="SSF143243">
    <property type="entry name" value="Nqo5-like"/>
    <property type="match status" value="1"/>
</dbReference>
<reference evidence="8 9" key="1">
    <citation type="submission" date="2015-03" db="EMBL/GenBank/DDBJ databases">
        <title>Genome assembly of Sandaracinus amylolyticus DSM 53668.</title>
        <authorList>
            <person name="Sharma G."/>
            <person name="Subramanian S."/>
        </authorList>
    </citation>
    <scope>NUCLEOTIDE SEQUENCE [LARGE SCALE GENOMIC DNA]</scope>
    <source>
        <strain evidence="8 9">DSM 53668</strain>
    </source>
</reference>
<dbReference type="GO" id="GO:0048038">
    <property type="term" value="F:quinone binding"/>
    <property type="evidence" value="ECO:0007669"/>
    <property type="project" value="UniProtKB-KW"/>
</dbReference>
<protein>
    <recommendedName>
        <fullName evidence="3">NADH-quinone oxidoreductase subunit C</fullName>
        <ecNumber evidence="3">7.1.1.-</ecNumber>
    </recommendedName>
    <alternativeName>
        <fullName evidence="3">NADH dehydrogenase I subunit C</fullName>
    </alternativeName>
    <alternativeName>
        <fullName evidence="3">NDH-1 subunit C</fullName>
    </alternativeName>
</protein>
<evidence type="ECO:0000256" key="1">
    <source>
        <dbReference type="ARBA" id="ARBA00007569"/>
    </source>
</evidence>
<dbReference type="EC" id="7.1.1.-" evidence="3"/>
<dbReference type="PANTHER" id="PTHR10884">
    <property type="entry name" value="NADH DEHYDROGENASE UBIQUINONE IRON-SULFUR PROTEIN 3"/>
    <property type="match status" value="1"/>
</dbReference>
<dbReference type="HAMAP" id="MF_01357">
    <property type="entry name" value="NDH1_NuoC"/>
    <property type="match status" value="1"/>
</dbReference>
<evidence type="ECO:0000256" key="6">
    <source>
        <dbReference type="SAM" id="MobiDB-lite"/>
    </source>
</evidence>
<comment type="similarity">
    <text evidence="1 3 4">Belongs to the complex I 30 kDa subunit family.</text>
</comment>
<evidence type="ECO:0000256" key="2">
    <source>
        <dbReference type="ARBA" id="ARBA00022448"/>
    </source>
</evidence>
<dbReference type="KEGG" id="samy:DB32_005273"/>
<dbReference type="PROSITE" id="PS00542">
    <property type="entry name" value="COMPLEX1_30K"/>
    <property type="match status" value="1"/>
</dbReference>
<dbReference type="GO" id="GO:0050136">
    <property type="term" value="F:NADH dehydrogenase (quinone) (non-electrogenic) activity"/>
    <property type="evidence" value="ECO:0007669"/>
    <property type="project" value="UniProtKB-UniRule"/>
</dbReference>
<dbReference type="Proteomes" id="UP000034883">
    <property type="component" value="Chromosome"/>
</dbReference>
<comment type="subunit">
    <text evidence="3">NDH-1 is composed of 14 different subunits. Subunits NuoB, C, D, E, F, and G constitute the peripheral sector of the complex.</text>
</comment>